<dbReference type="InterPro" id="IPR000182">
    <property type="entry name" value="GNAT_dom"/>
</dbReference>
<dbReference type="RefSeq" id="WP_109281534.1">
    <property type="nucleotide sequence ID" value="NZ_JBFAUK010000042.1"/>
</dbReference>
<dbReference type="EMBL" id="JBFAUK010000042">
    <property type="protein sequence ID" value="MEV5510876.1"/>
    <property type="molecule type" value="Genomic_DNA"/>
</dbReference>
<keyword evidence="2" id="KW-0012">Acyltransferase</keyword>
<dbReference type="CDD" id="cd04301">
    <property type="entry name" value="NAT_SF"/>
    <property type="match status" value="1"/>
</dbReference>
<accession>A0ABV3K6U1</accession>
<dbReference type="PANTHER" id="PTHR43877:SF2">
    <property type="entry name" value="AMINOALKYLPHOSPHONATE N-ACETYLTRANSFERASE-RELATED"/>
    <property type="match status" value="1"/>
</dbReference>
<name>A0ABV3K6U1_STRON</name>
<dbReference type="Gene3D" id="3.40.630.30">
    <property type="match status" value="1"/>
</dbReference>
<keyword evidence="1" id="KW-0808">Transferase</keyword>
<reference evidence="4 5" key="1">
    <citation type="submission" date="2024-06" db="EMBL/GenBank/DDBJ databases">
        <title>The Natural Products Discovery Center: Release of the First 8490 Sequenced Strains for Exploring Actinobacteria Biosynthetic Diversity.</title>
        <authorList>
            <person name="Kalkreuter E."/>
            <person name="Kautsar S.A."/>
            <person name="Yang D."/>
            <person name="Bader C.D."/>
            <person name="Teijaro C.N."/>
            <person name="Fluegel L."/>
            <person name="Davis C.M."/>
            <person name="Simpson J.R."/>
            <person name="Lauterbach L."/>
            <person name="Steele A.D."/>
            <person name="Gui C."/>
            <person name="Meng S."/>
            <person name="Li G."/>
            <person name="Viehrig K."/>
            <person name="Ye F."/>
            <person name="Su P."/>
            <person name="Kiefer A.F."/>
            <person name="Nichols A."/>
            <person name="Cepeda A.J."/>
            <person name="Yan W."/>
            <person name="Fan B."/>
            <person name="Jiang Y."/>
            <person name="Adhikari A."/>
            <person name="Zheng C.-J."/>
            <person name="Schuster L."/>
            <person name="Cowan T.M."/>
            <person name="Smanski M.J."/>
            <person name="Chevrette M.G."/>
            <person name="De Carvalho L.P.S."/>
            <person name="Shen B."/>
        </authorList>
    </citation>
    <scope>NUCLEOTIDE SEQUENCE [LARGE SCALE GENOMIC DNA]</scope>
    <source>
        <strain evidence="4 5">NPDC052347</strain>
    </source>
</reference>
<dbReference type="InterPro" id="IPR050832">
    <property type="entry name" value="Bact_Acetyltransf"/>
</dbReference>
<comment type="caution">
    <text evidence="4">The sequence shown here is derived from an EMBL/GenBank/DDBJ whole genome shotgun (WGS) entry which is preliminary data.</text>
</comment>
<dbReference type="InterPro" id="IPR016181">
    <property type="entry name" value="Acyl_CoA_acyltransferase"/>
</dbReference>
<sequence>MRIVPVGYDHPDAKSLDGQAQQEYLARYGAIDLTAMDPAEFSPPRGLYLIAYTPDGSPVATGGWRAQDLNEEGYADGDAEIKRMFTVEAARGRGLARRILGMLEESARAAGRLRMVLETGLKQPEAVALYLSVGYAPAPKFGLYRHEPYSQCFAKPLT</sequence>
<gene>
    <name evidence="4" type="ORF">AB0L16_31410</name>
</gene>
<dbReference type="PROSITE" id="PS51186">
    <property type="entry name" value="GNAT"/>
    <property type="match status" value="1"/>
</dbReference>
<evidence type="ECO:0000259" key="3">
    <source>
        <dbReference type="PROSITE" id="PS51186"/>
    </source>
</evidence>
<evidence type="ECO:0000313" key="5">
    <source>
        <dbReference type="Proteomes" id="UP001552594"/>
    </source>
</evidence>
<dbReference type="Pfam" id="PF00583">
    <property type="entry name" value="Acetyltransf_1"/>
    <property type="match status" value="1"/>
</dbReference>
<dbReference type="SUPFAM" id="SSF55729">
    <property type="entry name" value="Acyl-CoA N-acyltransferases (Nat)"/>
    <property type="match status" value="1"/>
</dbReference>
<dbReference type="PANTHER" id="PTHR43877">
    <property type="entry name" value="AMINOALKYLPHOSPHONATE N-ACETYLTRANSFERASE-RELATED-RELATED"/>
    <property type="match status" value="1"/>
</dbReference>
<feature type="domain" description="N-acetyltransferase" evidence="3">
    <location>
        <begin position="1"/>
        <end position="158"/>
    </location>
</feature>
<evidence type="ECO:0000313" key="4">
    <source>
        <dbReference type="EMBL" id="MEV5510876.1"/>
    </source>
</evidence>
<proteinExistence type="predicted"/>
<dbReference type="Proteomes" id="UP001552594">
    <property type="component" value="Unassembled WGS sequence"/>
</dbReference>
<evidence type="ECO:0000256" key="2">
    <source>
        <dbReference type="ARBA" id="ARBA00023315"/>
    </source>
</evidence>
<keyword evidence="5" id="KW-1185">Reference proteome</keyword>
<evidence type="ECO:0000256" key="1">
    <source>
        <dbReference type="ARBA" id="ARBA00022679"/>
    </source>
</evidence>
<organism evidence="4 5">
    <name type="scientific">Streptomyces orinoci</name>
    <name type="common">Streptoverticillium orinoci</name>
    <dbReference type="NCBI Taxonomy" id="67339"/>
    <lineage>
        <taxon>Bacteria</taxon>
        <taxon>Bacillati</taxon>
        <taxon>Actinomycetota</taxon>
        <taxon>Actinomycetes</taxon>
        <taxon>Kitasatosporales</taxon>
        <taxon>Streptomycetaceae</taxon>
        <taxon>Streptomyces</taxon>
    </lineage>
</organism>
<protein>
    <submittedName>
        <fullName evidence="4">GNAT family N-acetyltransferase</fullName>
    </submittedName>
</protein>